<organism evidence="1 2">
    <name type="scientific">Acidisarcina polymorpha</name>
    <dbReference type="NCBI Taxonomy" id="2211140"/>
    <lineage>
        <taxon>Bacteria</taxon>
        <taxon>Pseudomonadati</taxon>
        <taxon>Acidobacteriota</taxon>
        <taxon>Terriglobia</taxon>
        <taxon>Terriglobales</taxon>
        <taxon>Acidobacteriaceae</taxon>
        <taxon>Acidisarcina</taxon>
    </lineage>
</organism>
<sequence length="38" mass="4379">MTLDDSEMLRDQIDMTIRALKRKRAFAPSPEISLQDEG</sequence>
<accession>A0A2Z5GA28</accession>
<dbReference type="Proteomes" id="UP000253606">
    <property type="component" value="Chromosome"/>
</dbReference>
<reference evidence="1 2" key="1">
    <citation type="journal article" date="2018" name="Front. Microbiol.">
        <title>Hydrolytic Capabilities as a Key to Environmental Success: Chitinolytic and Cellulolytic Acidobacteria From Acidic Sub-arctic Soils and Boreal Peatlands.</title>
        <authorList>
            <person name="Belova S.E."/>
            <person name="Ravin N.V."/>
            <person name="Pankratov T.A."/>
            <person name="Rakitin A.L."/>
            <person name="Ivanova A.A."/>
            <person name="Beletsky A.V."/>
            <person name="Mardanov A.V."/>
            <person name="Sinninghe Damste J.S."/>
            <person name="Dedysh S.N."/>
        </authorList>
    </citation>
    <scope>NUCLEOTIDE SEQUENCE [LARGE SCALE GENOMIC DNA]</scope>
    <source>
        <strain evidence="1 2">SBC82</strain>
    </source>
</reference>
<dbReference type="EMBL" id="CP030840">
    <property type="protein sequence ID" value="AXC15858.1"/>
    <property type="molecule type" value="Genomic_DNA"/>
</dbReference>
<evidence type="ECO:0000313" key="2">
    <source>
        <dbReference type="Proteomes" id="UP000253606"/>
    </source>
</evidence>
<dbReference type="KEGG" id="abas:ACPOL_6646"/>
<dbReference type="AlphaFoldDB" id="A0A2Z5GA28"/>
<evidence type="ECO:0000313" key="1">
    <source>
        <dbReference type="EMBL" id="AXC15858.1"/>
    </source>
</evidence>
<name>A0A2Z5GA28_9BACT</name>
<gene>
    <name evidence="1" type="ORF">ACPOL_6646</name>
</gene>
<keyword evidence="2" id="KW-1185">Reference proteome</keyword>
<proteinExistence type="predicted"/>
<protein>
    <submittedName>
        <fullName evidence="1">Uncharacterized protein</fullName>
    </submittedName>
</protein>